<dbReference type="Proteomes" id="UP000435802">
    <property type="component" value="Unassembled WGS sequence"/>
</dbReference>
<dbReference type="AlphaFoldDB" id="A0A6N8S769"/>
<dbReference type="PANTHER" id="PTHR40943:SF1">
    <property type="entry name" value="CYTOPLASMIC PROTEIN"/>
    <property type="match status" value="1"/>
</dbReference>
<dbReference type="InterPro" id="IPR011051">
    <property type="entry name" value="RmlC_Cupin_sf"/>
</dbReference>
<gene>
    <name evidence="2" type="ORF">GR138_06590</name>
</gene>
<dbReference type="EMBL" id="WUMK01000002">
    <property type="protein sequence ID" value="MXN44849.1"/>
    <property type="molecule type" value="Genomic_DNA"/>
</dbReference>
<dbReference type="CDD" id="cd02227">
    <property type="entry name" value="cupin_TM1112-like"/>
    <property type="match status" value="1"/>
</dbReference>
<keyword evidence="3" id="KW-1185">Reference proteome</keyword>
<proteinExistence type="predicted"/>
<dbReference type="SUPFAM" id="SSF51182">
    <property type="entry name" value="RmlC-like cupins"/>
    <property type="match status" value="1"/>
</dbReference>
<evidence type="ECO:0000259" key="1">
    <source>
        <dbReference type="Pfam" id="PF05899"/>
    </source>
</evidence>
<comment type="caution">
    <text evidence="2">The sequence shown here is derived from an EMBL/GenBank/DDBJ whole genome shotgun (WGS) entry which is preliminary data.</text>
</comment>
<dbReference type="Gene3D" id="2.60.120.10">
    <property type="entry name" value="Jelly Rolls"/>
    <property type="match status" value="1"/>
</dbReference>
<dbReference type="Pfam" id="PF05899">
    <property type="entry name" value="Cupin_3"/>
    <property type="match status" value="1"/>
</dbReference>
<name>A0A6N8S769_9HYPH</name>
<feature type="domain" description="(S)-ureidoglycine aminohydrolase cupin" evidence="1">
    <location>
        <begin position="65"/>
        <end position="134"/>
    </location>
</feature>
<dbReference type="InterPro" id="IPR014710">
    <property type="entry name" value="RmlC-like_jellyroll"/>
</dbReference>
<accession>A0A6N8S769</accession>
<dbReference type="RefSeq" id="WP_160857808.1">
    <property type="nucleotide sequence ID" value="NZ_WUMK01000002.1"/>
</dbReference>
<sequence length="167" mass="18500">MVLKLMLAAMVGVAVRNRQADMNAPRPLIASSLDKLEMAPNPIEPSWVIAGDPQARLSLHSRAYDDQATTAIWDCTAGTFRWYFGWDETVMILDGEVHVTGEDGSERTLKAGDIAYFPGKSWATWHIDSYVRKIAFCRKEFPAPINLALKLRDRLRGGRQAPGGLAA</sequence>
<evidence type="ECO:0000313" key="2">
    <source>
        <dbReference type="EMBL" id="MXN44849.1"/>
    </source>
</evidence>
<dbReference type="InterPro" id="IPR008579">
    <property type="entry name" value="UGlyAH_Cupin_dom"/>
</dbReference>
<evidence type="ECO:0000313" key="3">
    <source>
        <dbReference type="Proteomes" id="UP000435802"/>
    </source>
</evidence>
<reference evidence="2 3" key="1">
    <citation type="submission" date="2019-12" db="EMBL/GenBank/DDBJ databases">
        <title>Shinella kummerowiae sp. nov., a symbiotic bacterium isolated from root nodules of the herbal legume Kummerowia stipulacea.</title>
        <authorList>
            <person name="Gao J."/>
        </authorList>
    </citation>
    <scope>NUCLEOTIDE SEQUENCE [LARGE SCALE GENOMIC DNA]</scope>
    <source>
        <strain evidence="2 3">CCBAU 25048</strain>
    </source>
</reference>
<dbReference type="OrthoDB" id="6877662at2"/>
<organism evidence="2 3">
    <name type="scientific">Shinella kummerowiae</name>
    <dbReference type="NCBI Taxonomy" id="417745"/>
    <lineage>
        <taxon>Bacteria</taxon>
        <taxon>Pseudomonadati</taxon>
        <taxon>Pseudomonadota</taxon>
        <taxon>Alphaproteobacteria</taxon>
        <taxon>Hyphomicrobiales</taxon>
        <taxon>Rhizobiaceae</taxon>
        <taxon>Shinella</taxon>
    </lineage>
</organism>
<dbReference type="PANTHER" id="PTHR40943">
    <property type="entry name" value="CYTOPLASMIC PROTEIN-RELATED"/>
    <property type="match status" value="1"/>
</dbReference>
<protein>
    <submittedName>
        <fullName evidence="2">DUF861 domain-containing protein</fullName>
    </submittedName>
</protein>